<feature type="domain" description="MobA-like NTP transferase" evidence="2">
    <location>
        <begin position="53"/>
        <end position="106"/>
    </location>
</feature>
<evidence type="ECO:0000313" key="3">
    <source>
        <dbReference type="EMBL" id="TFD60277.1"/>
    </source>
</evidence>
<comment type="caution">
    <text evidence="3">The sequence shown here is derived from an EMBL/GenBank/DDBJ whole genome shotgun (WGS) entry which is preliminary data.</text>
</comment>
<feature type="compositionally biased region" description="Low complexity" evidence="1">
    <location>
        <begin position="129"/>
        <end position="152"/>
    </location>
</feature>
<evidence type="ECO:0000259" key="2">
    <source>
        <dbReference type="Pfam" id="PF12804"/>
    </source>
</evidence>
<feature type="domain" description="MobA-like NTP transferase" evidence="2">
    <location>
        <begin position="150"/>
        <end position="260"/>
    </location>
</feature>
<keyword evidence="4" id="KW-1185">Reference proteome</keyword>
<evidence type="ECO:0000256" key="1">
    <source>
        <dbReference type="SAM" id="MobiDB-lite"/>
    </source>
</evidence>
<dbReference type="OrthoDB" id="4427994at2"/>
<dbReference type="Proteomes" id="UP000298170">
    <property type="component" value="Unassembled WGS sequence"/>
</dbReference>
<dbReference type="InterPro" id="IPR029044">
    <property type="entry name" value="Nucleotide-diphossugar_trans"/>
</dbReference>
<reference evidence="3 4" key="1">
    <citation type="submission" date="2019-03" db="EMBL/GenBank/DDBJ databases">
        <title>Genomics of glacier-inhabiting Cryobacterium strains.</title>
        <authorList>
            <person name="Liu Q."/>
            <person name="Xin Y.-H."/>
        </authorList>
    </citation>
    <scope>NUCLEOTIDE SEQUENCE [LARGE SCALE GENOMIC DNA]</scope>
    <source>
        <strain evidence="3 4">Sr39</strain>
    </source>
</reference>
<dbReference type="AlphaFoldDB" id="A0A4V3ISM3"/>
<accession>A0A4V3ISM3</accession>
<dbReference type="Pfam" id="PF12804">
    <property type="entry name" value="NTP_transf_3"/>
    <property type="match status" value="2"/>
</dbReference>
<protein>
    <recommendedName>
        <fullName evidence="2">MobA-like NTP transferase domain-containing protein</fullName>
    </recommendedName>
</protein>
<feature type="region of interest" description="Disordered" evidence="1">
    <location>
        <begin position="113"/>
        <end position="152"/>
    </location>
</feature>
<dbReference type="SUPFAM" id="SSF53448">
    <property type="entry name" value="Nucleotide-diphospho-sugar transferases"/>
    <property type="match status" value="1"/>
</dbReference>
<dbReference type="EMBL" id="SOHJ01000008">
    <property type="protein sequence ID" value="TFD60277.1"/>
    <property type="molecule type" value="Genomic_DNA"/>
</dbReference>
<feature type="region of interest" description="Disordered" evidence="1">
    <location>
        <begin position="1"/>
        <end position="24"/>
    </location>
</feature>
<dbReference type="PANTHER" id="PTHR43777">
    <property type="entry name" value="MOLYBDENUM COFACTOR CYTIDYLYLTRANSFERASE"/>
    <property type="match status" value="1"/>
</dbReference>
<name>A0A4V3ISM3_9MICO</name>
<dbReference type="PANTHER" id="PTHR43777:SF1">
    <property type="entry name" value="MOLYBDENUM COFACTOR CYTIDYLYLTRANSFERASE"/>
    <property type="match status" value="1"/>
</dbReference>
<dbReference type="Gene3D" id="3.90.550.10">
    <property type="entry name" value="Spore Coat Polysaccharide Biosynthesis Protein SpsA, Chain A"/>
    <property type="match status" value="1"/>
</dbReference>
<dbReference type="CDD" id="cd04182">
    <property type="entry name" value="GT_2_like_f"/>
    <property type="match status" value="1"/>
</dbReference>
<evidence type="ECO:0000313" key="4">
    <source>
        <dbReference type="Proteomes" id="UP000298170"/>
    </source>
</evidence>
<dbReference type="GO" id="GO:0016779">
    <property type="term" value="F:nucleotidyltransferase activity"/>
    <property type="evidence" value="ECO:0007669"/>
    <property type="project" value="UniProtKB-ARBA"/>
</dbReference>
<organism evidence="3 4">
    <name type="scientific">Cryobacterium suzukii</name>
    <dbReference type="NCBI Taxonomy" id="1259198"/>
    <lineage>
        <taxon>Bacteria</taxon>
        <taxon>Bacillati</taxon>
        <taxon>Actinomycetota</taxon>
        <taxon>Actinomycetes</taxon>
        <taxon>Micrococcales</taxon>
        <taxon>Microbacteriaceae</taxon>
        <taxon>Cryobacterium</taxon>
    </lineage>
</organism>
<sequence>MRANLASRLGAVTREPGVTSQPLNPTMADMQMPPPDTQPTSILLPAGTARIGGLVLAAGAGSRYGMPKALVHDAAGRSWLQTAVDVLVAAGCSPVIVVLGADGAHAAALLNAGNTGNTGSTDPDSTNGAPSPSTAAQTAPAPSTAAHSARQHSAARPAASVLVVQITDWAEGLSASLRAGLGCALEQPDLVAVAVIPVDVPDLNTATVARLIGLSDAGTLRQARFDGQPGHPVVIGRAHWAPLLDTLAGDTGARPYLRAHDVEAVECGDLGTGADVDRPD</sequence>
<gene>
    <name evidence="3" type="ORF">E3T39_08605</name>
</gene>
<dbReference type="InterPro" id="IPR025877">
    <property type="entry name" value="MobA-like_NTP_Trfase"/>
</dbReference>
<proteinExistence type="predicted"/>